<dbReference type="PANTHER" id="PTHR31917">
    <property type="entry name" value="AGENET DOMAIN-CONTAINING PROTEIN-RELATED"/>
    <property type="match status" value="1"/>
</dbReference>
<dbReference type="CDD" id="cd20405">
    <property type="entry name" value="Tudor_Agenet_AtDUF_rpt1_3"/>
    <property type="match status" value="1"/>
</dbReference>
<organism evidence="2 3">
    <name type="scientific">Chrysochromulina tobinii</name>
    <dbReference type="NCBI Taxonomy" id="1460289"/>
    <lineage>
        <taxon>Eukaryota</taxon>
        <taxon>Haptista</taxon>
        <taxon>Haptophyta</taxon>
        <taxon>Prymnesiophyceae</taxon>
        <taxon>Prymnesiales</taxon>
        <taxon>Chrysochromulinaceae</taxon>
        <taxon>Chrysochromulina</taxon>
    </lineage>
</organism>
<dbReference type="InterPro" id="IPR008395">
    <property type="entry name" value="Agenet-like_dom"/>
</dbReference>
<dbReference type="AlphaFoldDB" id="A0A0M0K1Z3"/>
<dbReference type="EMBL" id="JWZX01001675">
    <property type="protein sequence ID" value="KOO32830.1"/>
    <property type="molecule type" value="Genomic_DNA"/>
</dbReference>
<evidence type="ECO:0000313" key="2">
    <source>
        <dbReference type="EMBL" id="KOO32830.1"/>
    </source>
</evidence>
<reference evidence="3" key="1">
    <citation type="journal article" date="2015" name="PLoS Genet.">
        <title>Genome Sequence and Transcriptome Analyses of Chrysochromulina tobin: Metabolic Tools for Enhanced Algal Fitness in the Prominent Order Prymnesiales (Haptophyceae).</title>
        <authorList>
            <person name="Hovde B.T."/>
            <person name="Deodato C.R."/>
            <person name="Hunsperger H.M."/>
            <person name="Ryken S.A."/>
            <person name="Yost W."/>
            <person name="Jha R.K."/>
            <person name="Patterson J."/>
            <person name="Monnat R.J. Jr."/>
            <person name="Barlow S.B."/>
            <person name="Starkenburg S.R."/>
            <person name="Cattolico R.A."/>
        </authorList>
    </citation>
    <scope>NUCLEOTIDE SEQUENCE</scope>
    <source>
        <strain evidence="3">CCMP291</strain>
    </source>
</reference>
<proteinExistence type="predicted"/>
<evidence type="ECO:0000313" key="3">
    <source>
        <dbReference type="Proteomes" id="UP000037460"/>
    </source>
</evidence>
<accession>A0A0M0K1Z3</accession>
<dbReference type="Pfam" id="PF05641">
    <property type="entry name" value="Agenet"/>
    <property type="match status" value="1"/>
</dbReference>
<comment type="caution">
    <text evidence="2">The sequence shown here is derived from an EMBL/GenBank/DDBJ whole genome shotgun (WGS) entry which is preliminary data.</text>
</comment>
<gene>
    <name evidence="2" type="ORF">Ctob_009290</name>
</gene>
<dbReference type="Gene3D" id="2.30.30.140">
    <property type="match status" value="1"/>
</dbReference>
<keyword evidence="3" id="KW-1185">Reference proteome</keyword>
<dbReference type="SMART" id="SM00743">
    <property type="entry name" value="Agenet"/>
    <property type="match status" value="1"/>
</dbReference>
<dbReference type="InterPro" id="IPR014002">
    <property type="entry name" value="Agenet_dom_plant"/>
</dbReference>
<feature type="domain" description="Agenet" evidence="1">
    <location>
        <begin position="5"/>
        <end position="71"/>
    </location>
</feature>
<dbReference type="Proteomes" id="UP000037460">
    <property type="component" value="Unassembled WGS sequence"/>
</dbReference>
<name>A0A0M0K1Z3_9EUKA</name>
<sequence>MKLEKKFASGDKVEVLSSEEGFSDAWATATIVKAEKGLWLVEYSKFVDGDGKALRETVLPHRLRHVPIFPVLFNPGPGVRVEGYLHDCWWPGEVVEQHYRKGFRICFDDGDNAWLVRRNVRPMLRRAPEPGTWTLRGVSSVNGVSGRESQRLGVQGTPPLPPPPLRFPNELNPHVVIGALRELIEGRDWATLNLATIQMEVEATLLPHQPSGWLASYRLSLVAALERALASQLLRPAPKRTKHRLLSPAAGRDTKRSRNAAYSRVGLLYRPLLRTQLPVGVSVVALATVLRGVRRLAASAEEATYLLQCMGPEPASASPPPTSPPAAALVATIDICPDCWSAVVGGSAEWPTLPDGTELSALAFRPCCELPPELCAETSRRLQHVMTPEVLAAAANHEWSDCI</sequence>
<dbReference type="CDD" id="cd04508">
    <property type="entry name" value="Tudor_SF"/>
    <property type="match status" value="1"/>
</dbReference>
<dbReference type="PANTHER" id="PTHR31917:SF147">
    <property type="entry name" value="AGENET DOMAIN-CONTAINING PROTEIN"/>
    <property type="match status" value="1"/>
</dbReference>
<dbReference type="OrthoDB" id="938602at2759"/>
<protein>
    <recommendedName>
        <fullName evidence="1">Agenet domain-containing protein</fullName>
    </recommendedName>
</protein>
<evidence type="ECO:0000259" key="1">
    <source>
        <dbReference type="SMART" id="SM00743"/>
    </source>
</evidence>